<dbReference type="AlphaFoldDB" id="A0A4Y8WAJ6"/>
<protein>
    <recommendedName>
        <fullName evidence="1">Thioester reductase (TE) domain-containing protein</fullName>
    </recommendedName>
</protein>
<evidence type="ECO:0000259" key="1">
    <source>
        <dbReference type="Pfam" id="PF07993"/>
    </source>
</evidence>
<dbReference type="RefSeq" id="WP_134837218.1">
    <property type="nucleotide sequence ID" value="NZ_SATR01000051.1"/>
</dbReference>
<evidence type="ECO:0000313" key="3">
    <source>
        <dbReference type="Proteomes" id="UP000297753"/>
    </source>
</evidence>
<organism evidence="2 3">
    <name type="scientific">Vibrio ouci</name>
    <dbReference type="NCBI Taxonomy" id="2499078"/>
    <lineage>
        <taxon>Bacteria</taxon>
        <taxon>Pseudomonadati</taxon>
        <taxon>Pseudomonadota</taxon>
        <taxon>Gammaproteobacteria</taxon>
        <taxon>Vibrionales</taxon>
        <taxon>Vibrionaceae</taxon>
        <taxon>Vibrio</taxon>
    </lineage>
</organism>
<evidence type="ECO:0000313" key="2">
    <source>
        <dbReference type="EMBL" id="TFH89666.1"/>
    </source>
</evidence>
<keyword evidence="3" id="KW-1185">Reference proteome</keyword>
<dbReference type="InterPro" id="IPR013120">
    <property type="entry name" value="FAR_NAD-bd"/>
</dbReference>
<dbReference type="Gene3D" id="3.40.50.720">
    <property type="entry name" value="NAD(P)-binding Rossmann-like Domain"/>
    <property type="match status" value="1"/>
</dbReference>
<dbReference type="Proteomes" id="UP000297753">
    <property type="component" value="Unassembled WGS sequence"/>
</dbReference>
<comment type="caution">
    <text evidence="2">The sequence shown here is derived from an EMBL/GenBank/DDBJ whole genome shotgun (WGS) entry which is preliminary data.</text>
</comment>
<dbReference type="OrthoDB" id="9778690at2"/>
<dbReference type="EMBL" id="SATR01000051">
    <property type="protein sequence ID" value="TFH89666.1"/>
    <property type="molecule type" value="Genomic_DNA"/>
</dbReference>
<accession>A0A4Y8WAJ6</accession>
<reference evidence="2 3" key="1">
    <citation type="submission" date="2019-01" db="EMBL/GenBank/DDBJ databases">
        <title>Vibrio BEI176 sp. nov, a marine bacterium isolated from China: eastern marignal seas.</title>
        <authorList>
            <person name="Li B."/>
        </authorList>
    </citation>
    <scope>NUCLEOTIDE SEQUENCE [LARGE SCALE GENOMIC DNA]</scope>
    <source>
        <strain evidence="2 3">BEI176</strain>
    </source>
</reference>
<dbReference type="InterPro" id="IPR036291">
    <property type="entry name" value="NAD(P)-bd_dom_sf"/>
</dbReference>
<name>A0A4Y8WAJ6_9VIBR</name>
<dbReference type="Pfam" id="PF07993">
    <property type="entry name" value="NAD_binding_4"/>
    <property type="match status" value="1"/>
</dbReference>
<sequence length="255" mass="28297">MPSPIGGGGGDLPLDEAEDIRRADPIRSINDDYASGYATSKWAGEVLLREANEHYGLPVTVFRSSMILAHSQQPNQLNVTDMFTRLLISVIETGMAPASFYQQSNEPPHYDGLPVDFTARSITTLGLGNRTGFETYHVVNPHKDGISLDSFVDWLDEVGVPVQRIHPYENWFRAFSEAHQRLDETTRAQSLFPLLHSYQSPLPAVAGSPISSARFVTALNAYPLPGFGDTPPSIGRDLIEKYLKDLLRMEKVRVV</sequence>
<gene>
    <name evidence="2" type="ORF">ELS82_21065</name>
</gene>
<dbReference type="SUPFAM" id="SSF51735">
    <property type="entry name" value="NAD(P)-binding Rossmann-fold domains"/>
    <property type="match status" value="1"/>
</dbReference>
<feature type="domain" description="Thioester reductase (TE)" evidence="1">
    <location>
        <begin position="19"/>
        <end position="122"/>
    </location>
</feature>
<proteinExistence type="predicted"/>